<evidence type="ECO:0000256" key="2">
    <source>
        <dbReference type="ARBA" id="ARBA00004718"/>
    </source>
</evidence>
<accession>A0AAD9EN77</accession>
<keyword evidence="4" id="KW-0808">Transferase</keyword>
<keyword evidence="7" id="KW-0833">Ubl conjugation pathway</keyword>
<dbReference type="GO" id="GO:0000724">
    <property type="term" value="P:double-strand break repair via homologous recombination"/>
    <property type="evidence" value="ECO:0007669"/>
    <property type="project" value="InterPro"/>
</dbReference>
<dbReference type="InterPro" id="IPR026846">
    <property type="entry name" value="Nse2(Mms21)"/>
</dbReference>
<keyword evidence="11" id="KW-0175">Coiled coil</keyword>
<comment type="pathway">
    <text evidence="2">Protein modification; protein sumoylation.</text>
</comment>
<gene>
    <name evidence="14" type="ORF">CCHR01_02873</name>
</gene>
<comment type="subcellular location">
    <subcellularLocation>
        <location evidence="1">Nucleus</location>
    </subcellularLocation>
</comment>
<dbReference type="Proteomes" id="UP001243330">
    <property type="component" value="Unassembled WGS sequence"/>
</dbReference>
<evidence type="ECO:0000256" key="6">
    <source>
        <dbReference type="ARBA" id="ARBA00022771"/>
    </source>
</evidence>
<dbReference type="GO" id="GO:0061665">
    <property type="term" value="F:SUMO ligase activity"/>
    <property type="evidence" value="ECO:0007669"/>
    <property type="project" value="TreeGrafter"/>
</dbReference>
<evidence type="ECO:0000256" key="10">
    <source>
        <dbReference type="PROSITE-ProRule" id="PRU00452"/>
    </source>
</evidence>
<comment type="similarity">
    <text evidence="3">Belongs to the NSE2 family.</text>
</comment>
<dbReference type="PANTHER" id="PTHR21330">
    <property type="entry name" value="E3 SUMO-PROTEIN LIGASE NSE2"/>
    <property type="match status" value="1"/>
</dbReference>
<dbReference type="InterPro" id="IPR013083">
    <property type="entry name" value="Znf_RING/FYVE/PHD"/>
</dbReference>
<feature type="compositionally biased region" description="Basic and acidic residues" evidence="12">
    <location>
        <begin position="391"/>
        <end position="410"/>
    </location>
</feature>
<feature type="compositionally biased region" description="Acidic residues" evidence="12">
    <location>
        <begin position="669"/>
        <end position="683"/>
    </location>
</feature>
<protein>
    <submittedName>
        <fullName evidence="14">Chromosomal organization and dna repair protein</fullName>
    </submittedName>
</protein>
<comment type="caution">
    <text evidence="14">The sequence shown here is derived from an EMBL/GenBank/DDBJ whole genome shotgun (WGS) entry which is preliminary data.</text>
</comment>
<dbReference type="CDD" id="cd16651">
    <property type="entry name" value="SPL-RING_NSE2"/>
    <property type="match status" value="1"/>
</dbReference>
<evidence type="ECO:0000256" key="1">
    <source>
        <dbReference type="ARBA" id="ARBA00004123"/>
    </source>
</evidence>
<dbReference type="SUPFAM" id="SSF57850">
    <property type="entry name" value="RING/U-box"/>
    <property type="match status" value="1"/>
</dbReference>
<feature type="compositionally biased region" description="Basic and acidic residues" evidence="12">
    <location>
        <begin position="309"/>
        <end position="320"/>
    </location>
</feature>
<keyword evidence="8" id="KW-0862">Zinc</keyword>
<keyword evidence="5" id="KW-0479">Metal-binding</keyword>
<feature type="region of interest" description="Disordered" evidence="12">
    <location>
        <begin position="206"/>
        <end position="227"/>
    </location>
</feature>
<evidence type="ECO:0000256" key="3">
    <source>
        <dbReference type="ARBA" id="ARBA00008212"/>
    </source>
</evidence>
<feature type="region of interest" description="Disordered" evidence="12">
    <location>
        <begin position="454"/>
        <end position="493"/>
    </location>
</feature>
<feature type="region of interest" description="Disordered" evidence="12">
    <location>
        <begin position="665"/>
        <end position="706"/>
    </location>
</feature>
<sequence>MVEAVNHNTAKALNIVHELCKEVDHLERTSRTREKLEPLKYHSGLQAVLLLLHYELHEKLRARTDALHRLAKAQKALDVMICDIDANTFAALMLGDFPRADLHEEGQREAALWAKQSRDIDARMVRMERENEDLRRKISRVAAVIGDPRVIDEALVIDGVKCCLLGRAPGATKEENQKGYDGPKAMSLEEVKRALDEANGLFLERQDAYEKSRDSGEKEDEVTGNAEQIPAHELDGRAVEAESACYLATVVAPIVAESGSSITVISEFEVIFRHSSPAICDTIYTSHTPLNRYRPDPGVITMPVLERRRPAQRRPERQVVDDDDVDLPPYEPLACPLTDQAKRAISELSNSRDVHRYASHIKQSISNLSQSVAEVNDATRDRHEQLRRIAAKRAESDSSQEKSQREEQVEAHAAALDAEVPSLTRDVEAALRDLLDRQAQVEDDKKALAETADYFQTLPAAPARARRRRQQNGDEDGEGDTQMEEDEAPPPEQSVIDTLRQHRADKAREYQNLNVYQRYALNNDYAGFKKLLHDAVHGDSGPTLPNAKRWFDEEGNPVMPRMAGAAQNIKDEGGAADDDDEDEDLVIAGEIRDYRCPLSMQELKEPFSNRVCNHTYEKQWITEMLNKAPNRRAQCVVAGCSKEFGVDDFYDDNVILRKMKRAQELQRLEEEEGSSSPDEDADEDAPRQVKRERRKRKVEAIDDDDE</sequence>
<evidence type="ECO:0000256" key="4">
    <source>
        <dbReference type="ARBA" id="ARBA00022679"/>
    </source>
</evidence>
<evidence type="ECO:0000256" key="7">
    <source>
        <dbReference type="ARBA" id="ARBA00022786"/>
    </source>
</evidence>
<evidence type="ECO:0000256" key="9">
    <source>
        <dbReference type="ARBA" id="ARBA00023242"/>
    </source>
</evidence>
<dbReference type="EMBL" id="JAQOWY010000036">
    <property type="protein sequence ID" value="KAK1854478.1"/>
    <property type="molecule type" value="Genomic_DNA"/>
</dbReference>
<dbReference type="InterPro" id="IPR004181">
    <property type="entry name" value="Znf_MIZ"/>
</dbReference>
<evidence type="ECO:0000256" key="11">
    <source>
        <dbReference type="SAM" id="Coils"/>
    </source>
</evidence>
<dbReference type="GO" id="GO:0030915">
    <property type="term" value="C:Smc5-Smc6 complex"/>
    <property type="evidence" value="ECO:0007669"/>
    <property type="project" value="InterPro"/>
</dbReference>
<feature type="region of interest" description="Disordered" evidence="12">
    <location>
        <begin position="309"/>
        <end position="330"/>
    </location>
</feature>
<dbReference type="Gene3D" id="3.30.40.10">
    <property type="entry name" value="Zinc/RING finger domain, C3HC4 (zinc finger)"/>
    <property type="match status" value="1"/>
</dbReference>
<dbReference type="GO" id="GO:0016925">
    <property type="term" value="P:protein sumoylation"/>
    <property type="evidence" value="ECO:0007669"/>
    <property type="project" value="TreeGrafter"/>
</dbReference>
<keyword evidence="9" id="KW-0539">Nucleus</keyword>
<evidence type="ECO:0000256" key="12">
    <source>
        <dbReference type="SAM" id="MobiDB-lite"/>
    </source>
</evidence>
<organism evidence="14 15">
    <name type="scientific">Colletotrichum chrysophilum</name>
    <dbReference type="NCBI Taxonomy" id="1836956"/>
    <lineage>
        <taxon>Eukaryota</taxon>
        <taxon>Fungi</taxon>
        <taxon>Dikarya</taxon>
        <taxon>Ascomycota</taxon>
        <taxon>Pezizomycotina</taxon>
        <taxon>Sordariomycetes</taxon>
        <taxon>Hypocreomycetidae</taxon>
        <taxon>Glomerellales</taxon>
        <taxon>Glomerellaceae</taxon>
        <taxon>Colletotrichum</taxon>
        <taxon>Colletotrichum gloeosporioides species complex</taxon>
    </lineage>
</organism>
<feature type="compositionally biased region" description="Acidic residues" evidence="12">
    <location>
        <begin position="473"/>
        <end position="489"/>
    </location>
</feature>
<dbReference type="Pfam" id="PF11789">
    <property type="entry name" value="zf-Nse"/>
    <property type="match status" value="1"/>
</dbReference>
<evidence type="ECO:0000256" key="8">
    <source>
        <dbReference type="ARBA" id="ARBA00022833"/>
    </source>
</evidence>
<name>A0AAD9EN77_9PEZI</name>
<feature type="coiled-coil region" evidence="11">
    <location>
        <begin position="117"/>
        <end position="144"/>
    </location>
</feature>
<feature type="domain" description="SP-RING-type" evidence="13">
    <location>
        <begin position="581"/>
        <end position="668"/>
    </location>
</feature>
<dbReference type="PANTHER" id="PTHR21330:SF1">
    <property type="entry name" value="E3 SUMO-PROTEIN LIGASE NSE2"/>
    <property type="match status" value="1"/>
</dbReference>
<dbReference type="PROSITE" id="PS51044">
    <property type="entry name" value="ZF_SP_RING"/>
    <property type="match status" value="1"/>
</dbReference>
<evidence type="ECO:0000259" key="13">
    <source>
        <dbReference type="PROSITE" id="PS51044"/>
    </source>
</evidence>
<dbReference type="GO" id="GO:0005634">
    <property type="term" value="C:nucleus"/>
    <property type="evidence" value="ECO:0007669"/>
    <property type="project" value="UniProtKB-SubCell"/>
</dbReference>
<proteinExistence type="inferred from homology"/>
<dbReference type="GO" id="GO:0008270">
    <property type="term" value="F:zinc ion binding"/>
    <property type="evidence" value="ECO:0007669"/>
    <property type="project" value="UniProtKB-KW"/>
</dbReference>
<dbReference type="AlphaFoldDB" id="A0AAD9EN77"/>
<evidence type="ECO:0000256" key="5">
    <source>
        <dbReference type="ARBA" id="ARBA00022723"/>
    </source>
</evidence>
<evidence type="ECO:0000313" key="14">
    <source>
        <dbReference type="EMBL" id="KAK1854478.1"/>
    </source>
</evidence>
<feature type="region of interest" description="Disordered" evidence="12">
    <location>
        <begin position="391"/>
        <end position="415"/>
    </location>
</feature>
<keyword evidence="15" id="KW-1185">Reference proteome</keyword>
<evidence type="ECO:0000313" key="15">
    <source>
        <dbReference type="Proteomes" id="UP001243330"/>
    </source>
</evidence>
<keyword evidence="6 10" id="KW-0863">Zinc-finger</keyword>
<feature type="compositionally biased region" description="Basic and acidic residues" evidence="12">
    <location>
        <begin position="206"/>
        <end position="216"/>
    </location>
</feature>
<reference evidence="14" key="1">
    <citation type="submission" date="2023-01" db="EMBL/GenBank/DDBJ databases">
        <title>Colletotrichum chrysophilum M932 genome sequence.</title>
        <authorList>
            <person name="Baroncelli R."/>
        </authorList>
    </citation>
    <scope>NUCLEOTIDE SEQUENCE</scope>
    <source>
        <strain evidence="14">M932</strain>
    </source>
</reference>